<keyword evidence="2" id="KW-0812">Transmembrane</keyword>
<gene>
    <name evidence="3" type="ORF">C489_07705</name>
</gene>
<evidence type="ECO:0008006" key="5">
    <source>
        <dbReference type="Google" id="ProtNLM"/>
    </source>
</evidence>
<accession>L9Y3M8</accession>
<feature type="region of interest" description="Disordered" evidence="1">
    <location>
        <begin position="364"/>
        <end position="443"/>
    </location>
</feature>
<dbReference type="Proteomes" id="UP000011632">
    <property type="component" value="Unassembled WGS sequence"/>
</dbReference>
<sequence>MSTRATESDGAEASTERRVRLRARLAEYRTVAAVVLVVLLALGGWVSYGAYANPGEETIRDREPVWTATGGFSHGATVADPSPVHDAGTELENESLYYTAVTPTLDGEFVGGYEASAAENVRVRLRVDVVYRSVDPEDGTVYWSERERLAATTAENVAPSETVAAQFSLTVPDIESKIAEIERELEASPGETEIALEFEREIDGTIAGERRTAVDSYRVPIVAESGTYRLEDGNSYEETQTESEIETVPASAGPGRSVGGPLLAVVGLGGLAGLAAVSHRVPDPTAAEREWLAYRDDREQFGDAIATAPLPDEALEGPRADLESLSALAEFGIDVGAAIVFDPERELYVVREGGLVYVFEPPALPSGVDESDEQDSASETAESASETETGAVTIDDPAAESVSEAAAVAASEDDGEVEPEDTDAATTTADPDDGDESVEWPLS</sequence>
<dbReference type="OrthoDB" id="270764at2157"/>
<evidence type="ECO:0000256" key="2">
    <source>
        <dbReference type="SAM" id="Phobius"/>
    </source>
</evidence>
<feature type="compositionally biased region" description="Low complexity" evidence="1">
    <location>
        <begin position="377"/>
        <end position="389"/>
    </location>
</feature>
<keyword evidence="4" id="KW-1185">Reference proteome</keyword>
<reference evidence="3 4" key="1">
    <citation type="journal article" date="2014" name="PLoS Genet.">
        <title>Phylogenetically driven sequencing of extremely halophilic archaea reveals strategies for static and dynamic osmo-response.</title>
        <authorList>
            <person name="Becker E.A."/>
            <person name="Seitzer P.M."/>
            <person name="Tritt A."/>
            <person name="Larsen D."/>
            <person name="Krusor M."/>
            <person name="Yao A.I."/>
            <person name="Wu D."/>
            <person name="Madern D."/>
            <person name="Eisen J.A."/>
            <person name="Darling A.E."/>
            <person name="Facciotti M.T."/>
        </authorList>
    </citation>
    <scope>NUCLEOTIDE SEQUENCE [LARGE SCALE GENOMIC DNA]</scope>
    <source>
        <strain evidence="3 4">JCM 10478</strain>
    </source>
</reference>
<keyword evidence="2" id="KW-0472">Membrane</keyword>
<feature type="transmembrane region" description="Helical" evidence="2">
    <location>
        <begin position="30"/>
        <end position="51"/>
    </location>
</feature>
<dbReference type="Pfam" id="PF17231">
    <property type="entry name" value="DUF5305"/>
    <property type="match status" value="1"/>
</dbReference>
<feature type="region of interest" description="Disordered" evidence="1">
    <location>
        <begin position="234"/>
        <end position="253"/>
    </location>
</feature>
<name>L9Y3M8_9EURY</name>
<dbReference type="PATRIC" id="fig|1227496.3.peg.1559"/>
<keyword evidence="2" id="KW-1133">Transmembrane helix</keyword>
<feature type="compositionally biased region" description="Acidic residues" evidence="1">
    <location>
        <begin position="411"/>
        <end position="423"/>
    </location>
</feature>
<evidence type="ECO:0000256" key="1">
    <source>
        <dbReference type="SAM" id="MobiDB-lite"/>
    </source>
</evidence>
<comment type="caution">
    <text evidence="3">The sequence shown here is derived from an EMBL/GenBank/DDBJ whole genome shotgun (WGS) entry which is preliminary data.</text>
</comment>
<feature type="compositionally biased region" description="Acidic residues" evidence="1">
    <location>
        <begin position="430"/>
        <end position="443"/>
    </location>
</feature>
<dbReference type="EMBL" id="AOID01000023">
    <property type="protein sequence ID" value="ELY68312.1"/>
    <property type="molecule type" value="Genomic_DNA"/>
</dbReference>
<dbReference type="InterPro" id="IPR035185">
    <property type="entry name" value="DUF5305"/>
</dbReference>
<organism evidence="3 4">
    <name type="scientific">Natrinema versiforme JCM 10478</name>
    <dbReference type="NCBI Taxonomy" id="1227496"/>
    <lineage>
        <taxon>Archaea</taxon>
        <taxon>Methanobacteriati</taxon>
        <taxon>Methanobacteriota</taxon>
        <taxon>Stenosarchaea group</taxon>
        <taxon>Halobacteria</taxon>
        <taxon>Halobacteriales</taxon>
        <taxon>Natrialbaceae</taxon>
        <taxon>Natrinema</taxon>
    </lineage>
</organism>
<proteinExistence type="predicted"/>
<evidence type="ECO:0000313" key="4">
    <source>
        <dbReference type="Proteomes" id="UP000011632"/>
    </source>
</evidence>
<dbReference type="STRING" id="1227496.C489_07705"/>
<feature type="compositionally biased region" description="Low complexity" evidence="1">
    <location>
        <begin position="399"/>
        <end position="410"/>
    </location>
</feature>
<evidence type="ECO:0000313" key="3">
    <source>
        <dbReference type="EMBL" id="ELY68312.1"/>
    </source>
</evidence>
<dbReference type="RefSeq" id="WP_006430611.1">
    <property type="nucleotide sequence ID" value="NZ_AOID01000023.1"/>
</dbReference>
<protein>
    <recommendedName>
        <fullName evidence="5">DUF5305 domain-containing protein</fullName>
    </recommendedName>
</protein>
<dbReference type="AlphaFoldDB" id="L9Y3M8"/>